<dbReference type="EMBL" id="CP041406">
    <property type="protein sequence ID" value="QOP44982.1"/>
    <property type="molecule type" value="Genomic_DNA"/>
</dbReference>
<dbReference type="Gene3D" id="2.40.160.20">
    <property type="match status" value="1"/>
</dbReference>
<name>A0A7M1B8B2_9BACT</name>
<proteinExistence type="predicted"/>
<evidence type="ECO:0000313" key="4">
    <source>
        <dbReference type="Proteomes" id="UP000593580"/>
    </source>
</evidence>
<protein>
    <submittedName>
        <fullName evidence="3">Porin family protein</fullName>
    </submittedName>
</protein>
<accession>A0A7M1B8B2</accession>
<dbReference type="RefSeq" id="WP_193111231.1">
    <property type="nucleotide sequence ID" value="NZ_CP041406.1"/>
</dbReference>
<keyword evidence="1" id="KW-0732">Signal</keyword>
<feature type="domain" description="Outer membrane protein beta-barrel" evidence="2">
    <location>
        <begin position="19"/>
        <end position="182"/>
    </location>
</feature>
<dbReference type="KEGG" id="spal:FM071_01170"/>
<sequence>MKKITLLLLLLSSLLFGESKIYLGTGYAYNNETVSYNGNDKTISNNAARLKLGYGDREAYAVEFSLDYVDNNKEVFDANDGKKYGFNVELLKAFDFGIYVNPFLKAGFGAGYMDTPADLNNGSLTYGSFNLGAGLFIPMGEHFDIELAYEYKGVSYQKLDNNSTNSPDSTLHIGYVGVNFRF</sequence>
<dbReference type="AlphaFoldDB" id="A0A7M1B8B2"/>
<evidence type="ECO:0000259" key="2">
    <source>
        <dbReference type="Pfam" id="PF13505"/>
    </source>
</evidence>
<organism evidence="3 4">
    <name type="scientific">Sulfurimonas paralvinellae</name>
    <dbReference type="NCBI Taxonomy" id="317658"/>
    <lineage>
        <taxon>Bacteria</taxon>
        <taxon>Pseudomonadati</taxon>
        <taxon>Campylobacterota</taxon>
        <taxon>Epsilonproteobacteria</taxon>
        <taxon>Campylobacterales</taxon>
        <taxon>Sulfurimonadaceae</taxon>
        <taxon>Sulfurimonas</taxon>
    </lineage>
</organism>
<evidence type="ECO:0000256" key="1">
    <source>
        <dbReference type="ARBA" id="ARBA00022729"/>
    </source>
</evidence>
<dbReference type="Proteomes" id="UP000593580">
    <property type="component" value="Chromosome"/>
</dbReference>
<keyword evidence="4" id="KW-1185">Reference proteome</keyword>
<dbReference type="InterPro" id="IPR011250">
    <property type="entry name" value="OMP/PagP_B-barrel"/>
</dbReference>
<reference evidence="3 4" key="1">
    <citation type="submission" date="2019-07" db="EMBL/GenBank/DDBJ databases">
        <title>Sulfurimonas paralvinellae sp. nov., a novel mesophilic, hydrogen- and sulfur-oxidizing chemolithoautotroph within the Epsilonproteo- bacteria isolated from a deep-sea hydrothermal vent polychaete nest, reclassification of Thiomicrospira denitrificans as Sulfurimonas denitrificans comb. nov. and emended description of the genus Sulfurimonas.</title>
        <authorList>
            <person name="Wang S."/>
            <person name="Jiang L."/>
            <person name="Shao Z."/>
        </authorList>
    </citation>
    <scope>NUCLEOTIDE SEQUENCE [LARGE SCALE GENOMIC DNA]</scope>
    <source>
        <strain evidence="3 4">GO25</strain>
    </source>
</reference>
<dbReference type="InterPro" id="IPR027385">
    <property type="entry name" value="Beta-barrel_OMP"/>
</dbReference>
<evidence type="ECO:0000313" key="3">
    <source>
        <dbReference type="EMBL" id="QOP44982.1"/>
    </source>
</evidence>
<gene>
    <name evidence="3" type="ORF">FM071_01170</name>
</gene>
<dbReference type="Pfam" id="PF13505">
    <property type="entry name" value="OMP_b-brl"/>
    <property type="match status" value="1"/>
</dbReference>
<dbReference type="SUPFAM" id="SSF56925">
    <property type="entry name" value="OMPA-like"/>
    <property type="match status" value="1"/>
</dbReference>